<organism evidence="1 2">
    <name type="scientific">Racocetra persica</name>
    <dbReference type="NCBI Taxonomy" id="160502"/>
    <lineage>
        <taxon>Eukaryota</taxon>
        <taxon>Fungi</taxon>
        <taxon>Fungi incertae sedis</taxon>
        <taxon>Mucoromycota</taxon>
        <taxon>Glomeromycotina</taxon>
        <taxon>Glomeromycetes</taxon>
        <taxon>Diversisporales</taxon>
        <taxon>Gigasporaceae</taxon>
        <taxon>Racocetra</taxon>
    </lineage>
</organism>
<evidence type="ECO:0000313" key="1">
    <source>
        <dbReference type="EMBL" id="CAG8816625.1"/>
    </source>
</evidence>
<dbReference type="EMBL" id="CAJVQC010078815">
    <property type="protein sequence ID" value="CAG8816625.1"/>
    <property type="molecule type" value="Genomic_DNA"/>
</dbReference>
<evidence type="ECO:0000313" key="2">
    <source>
        <dbReference type="Proteomes" id="UP000789920"/>
    </source>
</evidence>
<feature type="non-terminal residue" evidence="1">
    <location>
        <position position="1"/>
    </location>
</feature>
<protein>
    <submittedName>
        <fullName evidence="1">3722_t:CDS:1</fullName>
    </submittedName>
</protein>
<dbReference type="Proteomes" id="UP000789920">
    <property type="component" value="Unassembled WGS sequence"/>
</dbReference>
<keyword evidence="2" id="KW-1185">Reference proteome</keyword>
<gene>
    <name evidence="1" type="ORF">RPERSI_LOCUS24500</name>
</gene>
<proteinExistence type="predicted"/>
<name>A0ACA9RZD8_9GLOM</name>
<comment type="caution">
    <text evidence="1">The sequence shown here is derived from an EMBL/GenBank/DDBJ whole genome shotgun (WGS) entry which is preliminary data.</text>
</comment>
<reference evidence="1" key="1">
    <citation type="submission" date="2021-06" db="EMBL/GenBank/DDBJ databases">
        <authorList>
            <person name="Kallberg Y."/>
            <person name="Tangrot J."/>
            <person name="Rosling A."/>
        </authorList>
    </citation>
    <scope>NUCLEOTIDE SEQUENCE</scope>
    <source>
        <strain evidence="1">MA461A</strain>
    </source>
</reference>
<accession>A0ACA9RZD8</accession>
<sequence length="43" mass="5041">DDPKTTIKLITTSSILVYQYFQHELVVTQILSLYDRPDNEDIN</sequence>